<dbReference type="AlphaFoldDB" id="A0AAW7ZD06"/>
<organism evidence="1 2">
    <name type="scientific">Desulforamulus aquiferis</name>
    <dbReference type="NCBI Taxonomy" id="1397668"/>
    <lineage>
        <taxon>Bacteria</taxon>
        <taxon>Bacillati</taxon>
        <taxon>Bacillota</taxon>
        <taxon>Clostridia</taxon>
        <taxon>Eubacteriales</taxon>
        <taxon>Peptococcaceae</taxon>
        <taxon>Desulforamulus</taxon>
    </lineage>
</organism>
<dbReference type="Proteomes" id="UP001172911">
    <property type="component" value="Unassembled WGS sequence"/>
</dbReference>
<reference evidence="1" key="1">
    <citation type="journal article" date="2023" name="J. Hazard. Mater.">
        <title>Anaerobic biodegradation of pyrene and benzo[a]pyrene by a new sulfate-reducing Desulforamulus aquiferis strain DSA.</title>
        <authorList>
            <person name="Zhang Z."/>
            <person name="Sun J."/>
            <person name="Gong X."/>
            <person name="Wang C."/>
            <person name="Wang H."/>
        </authorList>
    </citation>
    <scope>NUCLEOTIDE SEQUENCE</scope>
    <source>
        <strain evidence="1">DSA</strain>
    </source>
</reference>
<comment type="caution">
    <text evidence="1">The sequence shown here is derived from an EMBL/GenBank/DDBJ whole genome shotgun (WGS) entry which is preliminary data.</text>
</comment>
<protein>
    <submittedName>
        <fullName evidence="1">Uncharacterized protein</fullName>
    </submittedName>
</protein>
<name>A0AAW7ZD06_9FIRM</name>
<evidence type="ECO:0000313" key="2">
    <source>
        <dbReference type="Proteomes" id="UP001172911"/>
    </source>
</evidence>
<dbReference type="RefSeq" id="WP_304542366.1">
    <property type="nucleotide sequence ID" value="NZ_JARPTC010000011.1"/>
</dbReference>
<reference evidence="1" key="2">
    <citation type="submission" date="2023-03" db="EMBL/GenBank/DDBJ databases">
        <authorList>
            <person name="Zhang Z."/>
        </authorList>
    </citation>
    <scope>NUCLEOTIDE SEQUENCE</scope>
    <source>
        <strain evidence="1">DSA</strain>
    </source>
</reference>
<gene>
    <name evidence="1" type="ORF">P6N53_08320</name>
</gene>
<keyword evidence="2" id="KW-1185">Reference proteome</keyword>
<dbReference type="EMBL" id="JARPTC010000011">
    <property type="protein sequence ID" value="MDO7787222.1"/>
    <property type="molecule type" value="Genomic_DNA"/>
</dbReference>
<sequence length="45" mass="5397">MWVLAGMQMVATVHMLTKLDFTYRDRCAHLNKFKNGHPEKTHLYY</sequence>
<evidence type="ECO:0000313" key="1">
    <source>
        <dbReference type="EMBL" id="MDO7787222.1"/>
    </source>
</evidence>
<accession>A0AAW7ZD06</accession>
<proteinExistence type="predicted"/>